<feature type="domain" description="RRM" evidence="4">
    <location>
        <begin position="2"/>
        <end position="71"/>
    </location>
</feature>
<dbReference type="SMART" id="SM00360">
    <property type="entry name" value="RRM"/>
    <property type="match status" value="1"/>
</dbReference>
<dbReference type="PROSITE" id="PS50102">
    <property type="entry name" value="RRM"/>
    <property type="match status" value="1"/>
</dbReference>
<accession>A0A9D4UHP9</accession>
<dbReference type="SMART" id="SM00343">
    <property type="entry name" value="ZnF_C2HC"/>
    <property type="match status" value="1"/>
</dbReference>
<dbReference type="Gene3D" id="4.10.60.10">
    <property type="entry name" value="Zinc finger, CCHC-type"/>
    <property type="match status" value="1"/>
</dbReference>
<evidence type="ECO:0008006" key="8">
    <source>
        <dbReference type="Google" id="ProtNLM"/>
    </source>
</evidence>
<keyword evidence="7" id="KW-1185">Reference proteome</keyword>
<dbReference type="AlphaFoldDB" id="A0A9D4UHP9"/>
<dbReference type="PROSITE" id="PS50158">
    <property type="entry name" value="ZF_CCHC"/>
    <property type="match status" value="1"/>
</dbReference>
<dbReference type="Proteomes" id="UP000886520">
    <property type="component" value="Chromosome 16"/>
</dbReference>
<dbReference type="InterPro" id="IPR001878">
    <property type="entry name" value="Znf_CCHC"/>
</dbReference>
<feature type="region of interest" description="Disordered" evidence="3">
    <location>
        <begin position="89"/>
        <end position="233"/>
    </location>
</feature>
<evidence type="ECO:0000256" key="2">
    <source>
        <dbReference type="PROSITE-ProRule" id="PRU00176"/>
    </source>
</evidence>
<organism evidence="6 7">
    <name type="scientific">Adiantum capillus-veneris</name>
    <name type="common">Maidenhair fern</name>
    <dbReference type="NCBI Taxonomy" id="13818"/>
    <lineage>
        <taxon>Eukaryota</taxon>
        <taxon>Viridiplantae</taxon>
        <taxon>Streptophyta</taxon>
        <taxon>Embryophyta</taxon>
        <taxon>Tracheophyta</taxon>
        <taxon>Polypodiopsida</taxon>
        <taxon>Polypodiidae</taxon>
        <taxon>Polypodiales</taxon>
        <taxon>Pteridineae</taxon>
        <taxon>Pteridaceae</taxon>
        <taxon>Vittarioideae</taxon>
        <taxon>Adiantum</taxon>
    </lineage>
</organism>
<feature type="compositionally biased region" description="Basic residues" evidence="3">
    <location>
        <begin position="360"/>
        <end position="381"/>
    </location>
</feature>
<feature type="compositionally biased region" description="Gly residues" evidence="3">
    <location>
        <begin position="286"/>
        <end position="295"/>
    </location>
</feature>
<dbReference type="GO" id="GO:0003723">
    <property type="term" value="F:RNA binding"/>
    <property type="evidence" value="ECO:0007669"/>
    <property type="project" value="UniProtKB-UniRule"/>
</dbReference>
<feature type="compositionally biased region" description="Low complexity" evidence="3">
    <location>
        <begin position="489"/>
        <end position="506"/>
    </location>
</feature>
<feature type="compositionally biased region" description="Basic residues" evidence="3">
    <location>
        <begin position="250"/>
        <end position="264"/>
    </location>
</feature>
<feature type="compositionally biased region" description="Basic and acidic residues" evidence="3">
    <location>
        <begin position="534"/>
        <end position="563"/>
    </location>
</feature>
<dbReference type="GO" id="GO:0008270">
    <property type="term" value="F:zinc ion binding"/>
    <property type="evidence" value="ECO:0007669"/>
    <property type="project" value="UniProtKB-KW"/>
</dbReference>
<name>A0A9D4UHP9_ADICA</name>
<keyword evidence="1" id="KW-0863">Zinc-finger</keyword>
<dbReference type="Pfam" id="PF00098">
    <property type="entry name" value="zf-CCHC"/>
    <property type="match status" value="1"/>
</dbReference>
<dbReference type="InterPro" id="IPR035979">
    <property type="entry name" value="RBD_domain_sf"/>
</dbReference>
<reference evidence="6" key="1">
    <citation type="submission" date="2021-01" db="EMBL/GenBank/DDBJ databases">
        <title>Adiantum capillus-veneris genome.</title>
        <authorList>
            <person name="Fang Y."/>
            <person name="Liao Q."/>
        </authorList>
    </citation>
    <scope>NUCLEOTIDE SEQUENCE</scope>
    <source>
        <strain evidence="6">H3</strain>
        <tissue evidence="6">Leaf</tissue>
    </source>
</reference>
<evidence type="ECO:0000259" key="5">
    <source>
        <dbReference type="PROSITE" id="PS50158"/>
    </source>
</evidence>
<dbReference type="SUPFAM" id="SSF54928">
    <property type="entry name" value="RNA-binding domain, RBD"/>
    <property type="match status" value="1"/>
</dbReference>
<dbReference type="PANTHER" id="PTHR48038:SF2">
    <property type="entry name" value="OS02G0536400 PROTEIN"/>
    <property type="match status" value="1"/>
</dbReference>
<dbReference type="Gene3D" id="3.30.70.330">
    <property type="match status" value="1"/>
</dbReference>
<feature type="compositionally biased region" description="Basic and acidic residues" evidence="3">
    <location>
        <begin position="348"/>
        <end position="359"/>
    </location>
</feature>
<evidence type="ECO:0000313" key="6">
    <source>
        <dbReference type="EMBL" id="KAI5067892.1"/>
    </source>
</evidence>
<dbReference type="InterPro" id="IPR012677">
    <property type="entry name" value="Nucleotide-bd_a/b_plait_sf"/>
</dbReference>
<comment type="caution">
    <text evidence="6">The sequence shown here is derived from an EMBL/GenBank/DDBJ whole genome shotgun (WGS) entry which is preliminary data.</text>
</comment>
<sequence length="704" mass="79829">MSSLFVGNLSSHIRHRELENAFKRFGRCSLELKEGFGFVVYEDHRDAKRALEALQGRSICGEQPSISWAKKRRPFQRFPFKENFAGRERYHSRRRPPLEAEDGRRDEKFVDEMKGSLRASEARDESARSTERDAEWKDSGHERSVFDEEAKDADTLDSGRWDPHMEGSPDNTLVDRLLEDEHHHSDGKDKEDETGSVHEKSQAFPRDQRNKHHERSSRIYHNATEQLKRGRDTFGGRQQERCYNCGQSGHVKRQCRSRPRRLNVHSRESGYDGRRNDFRYPSTRGGFRGMGGSGRFRGSNGSRRILTRDVEPGYVRRTSRRHDVDLNRKYSDSADTKTREKSRRRPRRSESPKDSSSRERSKRKHKKSRKKSTRITKKRQRSSSGSPSSSQSPSSTSSSRSPSKSRLHSASMSESSKSVSHSFGSGSRSRSSDLQSSKSRSSSASSSSRSRSASARSRNSVSKSRSQSPLSQSPGSHVISSLSPKAKMTSSPRSSAAGGSQSSTSQGKEAYEIPIDDDDDRRHNTEYLTECEDVEQHDAKRSERRRIWSREAKKQKIQSRSDEEPLLESVPPSNGRIHGAKSIEANTDQDPPQQGSTVNNSASRGSESLKLSEAILGQARGTECNMFLAIMKQGGREAGASQDWGNLKFGAARLWPWEAMLCRRFKRGPISTANYERRKAQNEEFGIKDTFVRSSSGWWENHSE</sequence>
<evidence type="ECO:0000259" key="4">
    <source>
        <dbReference type="PROSITE" id="PS50102"/>
    </source>
</evidence>
<proteinExistence type="predicted"/>
<dbReference type="PANTHER" id="PTHR48038">
    <property type="entry name" value="RIBONUCLEOPROTEIN RB97D"/>
    <property type="match status" value="1"/>
</dbReference>
<protein>
    <recommendedName>
        <fullName evidence="8">Serine/arginine-rich splicing factor 4</fullName>
    </recommendedName>
</protein>
<feature type="region of interest" description="Disordered" evidence="3">
    <location>
        <begin position="246"/>
        <end position="607"/>
    </location>
</feature>
<keyword evidence="1" id="KW-0862">Zinc</keyword>
<dbReference type="OrthoDB" id="5970at2759"/>
<feature type="compositionally biased region" description="Basic and acidic residues" evidence="3">
    <location>
        <begin position="321"/>
        <end position="339"/>
    </location>
</feature>
<feature type="compositionally biased region" description="Basic and acidic residues" evidence="3">
    <location>
        <begin position="176"/>
        <end position="201"/>
    </location>
</feature>
<feature type="compositionally biased region" description="Polar residues" evidence="3">
    <location>
        <begin position="584"/>
        <end position="606"/>
    </location>
</feature>
<feature type="domain" description="CCHC-type" evidence="5">
    <location>
        <begin position="241"/>
        <end position="257"/>
    </location>
</feature>
<feature type="compositionally biased region" description="Basic and acidic residues" evidence="3">
    <location>
        <begin position="96"/>
        <end position="167"/>
    </location>
</feature>
<dbReference type="Pfam" id="PF00076">
    <property type="entry name" value="RRM_1"/>
    <property type="match status" value="1"/>
</dbReference>
<dbReference type="InterPro" id="IPR000504">
    <property type="entry name" value="RRM_dom"/>
</dbReference>
<dbReference type="SUPFAM" id="SSF57756">
    <property type="entry name" value="Retrovirus zinc finger-like domains"/>
    <property type="match status" value="1"/>
</dbReference>
<evidence type="ECO:0000256" key="1">
    <source>
        <dbReference type="PROSITE-ProRule" id="PRU00047"/>
    </source>
</evidence>
<evidence type="ECO:0000313" key="7">
    <source>
        <dbReference type="Proteomes" id="UP000886520"/>
    </source>
</evidence>
<feature type="compositionally biased region" description="Basic and acidic residues" evidence="3">
    <location>
        <begin position="265"/>
        <end position="278"/>
    </location>
</feature>
<keyword evidence="1" id="KW-0479">Metal-binding</keyword>
<feature type="compositionally biased region" description="Low complexity" evidence="3">
    <location>
        <begin position="382"/>
        <end position="476"/>
    </location>
</feature>
<keyword evidence="2" id="KW-0694">RNA-binding</keyword>
<evidence type="ECO:0000256" key="3">
    <source>
        <dbReference type="SAM" id="MobiDB-lite"/>
    </source>
</evidence>
<dbReference type="InterPro" id="IPR036875">
    <property type="entry name" value="Znf_CCHC_sf"/>
</dbReference>
<gene>
    <name evidence="6" type="ORF">GOP47_0016237</name>
</gene>
<dbReference type="EMBL" id="JABFUD020000016">
    <property type="protein sequence ID" value="KAI5067892.1"/>
    <property type="molecule type" value="Genomic_DNA"/>
</dbReference>